<dbReference type="STRING" id="112904.BH747_10195"/>
<protein>
    <submittedName>
        <fullName evidence="1">Uncharacterized protein</fullName>
    </submittedName>
</protein>
<organism evidence="1 2">
    <name type="scientific">Enterococcus villorum</name>
    <dbReference type="NCBI Taxonomy" id="112904"/>
    <lineage>
        <taxon>Bacteria</taxon>
        <taxon>Bacillati</taxon>
        <taxon>Bacillota</taxon>
        <taxon>Bacilli</taxon>
        <taxon>Lactobacillales</taxon>
        <taxon>Enterococcaceae</taxon>
        <taxon>Enterococcus</taxon>
    </lineage>
</organism>
<dbReference type="Proteomes" id="UP000192477">
    <property type="component" value="Unassembled WGS sequence"/>
</dbReference>
<evidence type="ECO:0000313" key="2">
    <source>
        <dbReference type="Proteomes" id="UP000192477"/>
    </source>
</evidence>
<proteinExistence type="predicted"/>
<gene>
    <name evidence="1" type="ORF">BH747_10195</name>
</gene>
<dbReference type="AlphaFoldDB" id="A0A1V8YMA7"/>
<reference evidence="1 2" key="1">
    <citation type="journal article" date="2017" name="BMC Microbiol.">
        <title>Comparative genomics of Enterococcus spp. isolated from bovine feces.</title>
        <authorList>
            <person name="Beukers A.G."/>
            <person name="Zaheer R."/>
            <person name="Goji N."/>
            <person name="Amoako K.K."/>
            <person name="Chaves A.V."/>
            <person name="Ward M.P."/>
            <person name="McAllister T.A."/>
        </authorList>
    </citation>
    <scope>NUCLEOTIDE SEQUENCE [LARGE SCALE GENOMIC DNA]</scope>
    <source>
        <strain evidence="1 2">F1129D 143</strain>
    </source>
</reference>
<comment type="caution">
    <text evidence="1">The sequence shown here is derived from an EMBL/GenBank/DDBJ whole genome shotgun (WGS) entry which is preliminary data.</text>
</comment>
<name>A0A1V8YMA7_9ENTE</name>
<accession>A0A1V8YMA7</accession>
<dbReference type="EMBL" id="MJEA01000011">
    <property type="protein sequence ID" value="OQO69269.1"/>
    <property type="molecule type" value="Genomic_DNA"/>
</dbReference>
<evidence type="ECO:0000313" key="1">
    <source>
        <dbReference type="EMBL" id="OQO69269.1"/>
    </source>
</evidence>
<sequence>MNVQVKAVSTLLLRKAVLYNESNSELAQFAQLTKQSQTDTQSSVYLIKDFNDYLPDAQKILSDIKKGTTLIFYELGAGDYDILDETVHIKNCGMLPLNFVSRDTNHELVHDFLPTDFRFWYDEKEKMITPLLSTTFISENKDYQPILMSANMNKHGEWQPELACGERKYGEGKIIICNLKLVDRLATNPVAKTFAQRLLMY</sequence>
<dbReference type="RefSeq" id="WP_081184343.1">
    <property type="nucleotide sequence ID" value="NZ_MJEA01000011.1"/>
</dbReference>